<dbReference type="InParanoid" id="A0A151GGM1"/>
<name>A0A151GGM1_DRECN</name>
<sequence length="317" mass="33629">MCYSSLQVLESHWGGVKYILTALDQKSKGIWDCETYTSEEYESTIIPLLGPTIAEELRRASPKMDGAPPIAWSLAGSADSPNSSLTLMYTRRNGTVMPTRQQPQAVQALPSQVATPPGIMVYDPIRQSLPAEPVAIYPPALPQTSMSSVRHSPLLPRPLGPLNLPYLAAQPQPPSEAYDGVAADEDGRPKMLMAPSFASSGGPLGGFEAYGAPPVSAMADADEVGRLASAAPCGAALQNLYFNHGMPMPSQPPWAFGASNMSAITFDSRDIDISVIGRQPQLMTGAWIDFIPSDVLGMLENYNMDGQVASAHPGAGG</sequence>
<dbReference type="PANTHER" id="PTHR47783">
    <property type="entry name" value="ZN(II)2CYS6 TRANSCRIPTION FACTOR (EUROFUNG)-RELATED"/>
    <property type="match status" value="1"/>
</dbReference>
<accession>A0A151GGM1</accession>
<evidence type="ECO:0000313" key="2">
    <source>
        <dbReference type="Proteomes" id="UP000076580"/>
    </source>
</evidence>
<gene>
    <name evidence="1" type="ORF">DCS_08203</name>
</gene>
<organism evidence="1 2">
    <name type="scientific">Drechmeria coniospora</name>
    <name type="common">Nematophagous fungus</name>
    <name type="synonym">Meria coniospora</name>
    <dbReference type="NCBI Taxonomy" id="98403"/>
    <lineage>
        <taxon>Eukaryota</taxon>
        <taxon>Fungi</taxon>
        <taxon>Dikarya</taxon>
        <taxon>Ascomycota</taxon>
        <taxon>Pezizomycotina</taxon>
        <taxon>Sordariomycetes</taxon>
        <taxon>Hypocreomycetidae</taxon>
        <taxon>Hypocreales</taxon>
        <taxon>Ophiocordycipitaceae</taxon>
        <taxon>Drechmeria</taxon>
    </lineage>
</organism>
<dbReference type="STRING" id="98403.A0A151GGM1"/>
<dbReference type="AlphaFoldDB" id="A0A151GGM1"/>
<evidence type="ECO:0000313" key="1">
    <source>
        <dbReference type="EMBL" id="KYK56234.1"/>
    </source>
</evidence>
<keyword evidence="2" id="KW-1185">Reference proteome</keyword>
<proteinExistence type="predicted"/>
<dbReference type="Proteomes" id="UP000076580">
    <property type="component" value="Chromosome 03"/>
</dbReference>
<dbReference type="EMBL" id="LAYC01000003">
    <property type="protein sequence ID" value="KYK56234.1"/>
    <property type="molecule type" value="Genomic_DNA"/>
</dbReference>
<protein>
    <submittedName>
        <fullName evidence="1">Uncharacterized protein</fullName>
    </submittedName>
</protein>
<reference evidence="1 2" key="1">
    <citation type="journal article" date="2016" name="Sci. Rep.">
        <title>Insights into Adaptations to a Near-Obligate Nematode Endoparasitic Lifestyle from the Finished Genome of Drechmeria coniospora.</title>
        <authorList>
            <person name="Zhang L."/>
            <person name="Zhou Z."/>
            <person name="Guo Q."/>
            <person name="Fokkens L."/>
            <person name="Miskei M."/>
            <person name="Pocsi I."/>
            <person name="Zhang W."/>
            <person name="Chen M."/>
            <person name="Wang L."/>
            <person name="Sun Y."/>
            <person name="Donzelli B.G."/>
            <person name="Gibson D.M."/>
            <person name="Nelson D.R."/>
            <person name="Luo J.G."/>
            <person name="Rep M."/>
            <person name="Liu H."/>
            <person name="Yang S."/>
            <person name="Wang J."/>
            <person name="Krasnoff S.B."/>
            <person name="Xu Y."/>
            <person name="Molnar I."/>
            <person name="Lin M."/>
        </authorList>
    </citation>
    <scope>NUCLEOTIDE SEQUENCE [LARGE SCALE GENOMIC DNA]</scope>
    <source>
        <strain evidence="1 2">ARSEF 6962</strain>
    </source>
</reference>
<dbReference type="GeneID" id="63720846"/>
<dbReference type="RefSeq" id="XP_040655586.1">
    <property type="nucleotide sequence ID" value="XM_040805482.1"/>
</dbReference>
<dbReference type="PANTHER" id="PTHR47783:SF1">
    <property type="entry name" value="ZN(II)2CYS6 TRANSCRIPTION FACTOR (EUROFUNG)"/>
    <property type="match status" value="1"/>
</dbReference>
<comment type="caution">
    <text evidence="1">The sequence shown here is derived from an EMBL/GenBank/DDBJ whole genome shotgun (WGS) entry which is preliminary data.</text>
</comment>